<dbReference type="Gene3D" id="1.10.10.10">
    <property type="entry name" value="Winged helix-like DNA-binding domain superfamily/Winged helix DNA-binding domain"/>
    <property type="match status" value="1"/>
</dbReference>
<evidence type="ECO:0000259" key="4">
    <source>
        <dbReference type="PROSITE" id="PS50949"/>
    </source>
</evidence>
<dbReference type="RefSeq" id="WP_268042153.1">
    <property type="nucleotide sequence ID" value="NZ_CP104064.1"/>
</dbReference>
<gene>
    <name evidence="5" type="ORF">NZD86_12745</name>
</gene>
<dbReference type="InterPro" id="IPR000524">
    <property type="entry name" value="Tscrpt_reg_HTH_GntR"/>
</dbReference>
<evidence type="ECO:0000313" key="5">
    <source>
        <dbReference type="EMBL" id="WAH35182.1"/>
    </source>
</evidence>
<dbReference type="CDD" id="cd07377">
    <property type="entry name" value="WHTH_GntR"/>
    <property type="match status" value="1"/>
</dbReference>
<evidence type="ECO:0000313" key="6">
    <source>
        <dbReference type="Proteomes" id="UP001164803"/>
    </source>
</evidence>
<dbReference type="SMART" id="SM00345">
    <property type="entry name" value="HTH_GNTR"/>
    <property type="match status" value="1"/>
</dbReference>
<dbReference type="PROSITE" id="PS50949">
    <property type="entry name" value="HTH_GNTR"/>
    <property type="match status" value="1"/>
</dbReference>
<dbReference type="Pfam" id="PF07729">
    <property type="entry name" value="FCD"/>
    <property type="match status" value="1"/>
</dbReference>
<dbReference type="SUPFAM" id="SSF46785">
    <property type="entry name" value="Winged helix' DNA-binding domain"/>
    <property type="match status" value="1"/>
</dbReference>
<proteinExistence type="predicted"/>
<dbReference type="SMART" id="SM00895">
    <property type="entry name" value="FCD"/>
    <property type="match status" value="1"/>
</dbReference>
<dbReference type="Gene3D" id="1.20.120.530">
    <property type="entry name" value="GntR ligand-binding domain-like"/>
    <property type="match status" value="1"/>
</dbReference>
<dbReference type="Pfam" id="PF00392">
    <property type="entry name" value="GntR"/>
    <property type="match status" value="1"/>
</dbReference>
<keyword evidence="2" id="KW-0238">DNA-binding</keyword>
<evidence type="ECO:0000256" key="1">
    <source>
        <dbReference type="ARBA" id="ARBA00023015"/>
    </source>
</evidence>
<dbReference type="EMBL" id="CP104064">
    <property type="protein sequence ID" value="WAH35182.1"/>
    <property type="molecule type" value="Genomic_DNA"/>
</dbReference>
<protein>
    <submittedName>
        <fullName evidence="5">GntR family transcriptional regulator</fullName>
    </submittedName>
</protein>
<keyword evidence="3" id="KW-0804">Transcription</keyword>
<dbReference type="PANTHER" id="PTHR43537">
    <property type="entry name" value="TRANSCRIPTIONAL REGULATOR, GNTR FAMILY"/>
    <property type="match status" value="1"/>
</dbReference>
<feature type="domain" description="HTH gntR-type" evidence="4">
    <location>
        <begin position="4"/>
        <end position="71"/>
    </location>
</feature>
<dbReference type="InterPro" id="IPR008920">
    <property type="entry name" value="TF_FadR/GntR_C"/>
</dbReference>
<name>A0ABY6YXQ8_9BACL</name>
<dbReference type="PANTHER" id="PTHR43537:SF24">
    <property type="entry name" value="GLUCONATE OPERON TRANSCRIPTIONAL REPRESSOR"/>
    <property type="match status" value="1"/>
</dbReference>
<dbReference type="InterPro" id="IPR011711">
    <property type="entry name" value="GntR_C"/>
</dbReference>
<evidence type="ECO:0000256" key="3">
    <source>
        <dbReference type="ARBA" id="ARBA00023163"/>
    </source>
</evidence>
<sequence length="224" mass="25650">MTFTTLTDHIYNDIRNEIISGEFKPGERLKELDLAKRFNVSQTPVREALARLSQEELIQIDRYRGATVSVYTAQDFQNLYDIRIFLELPAIRKAAECITDEQLGFVQSLLEQGELALKAGDRSQFEHVDLEFHKVLTECAENPYLSKMTRSNQEKLQTIRKVIAVTQIGPKSQRDHELIVDALVARDSKRAESTLRDHILRTRDEVLDIIASSITQSGQEFLSN</sequence>
<dbReference type="Proteomes" id="UP001164803">
    <property type="component" value="Chromosome"/>
</dbReference>
<keyword evidence="6" id="KW-1185">Reference proteome</keyword>
<keyword evidence="1" id="KW-0805">Transcription regulation</keyword>
<organism evidence="5 6">
    <name type="scientific">Alicyclobacillus dauci</name>
    <dbReference type="NCBI Taxonomy" id="1475485"/>
    <lineage>
        <taxon>Bacteria</taxon>
        <taxon>Bacillati</taxon>
        <taxon>Bacillota</taxon>
        <taxon>Bacilli</taxon>
        <taxon>Bacillales</taxon>
        <taxon>Alicyclobacillaceae</taxon>
        <taxon>Alicyclobacillus</taxon>
    </lineage>
</organism>
<accession>A0ABY6YXQ8</accession>
<reference evidence="5" key="1">
    <citation type="submission" date="2022-08" db="EMBL/GenBank/DDBJ databases">
        <title>Alicyclobacillus dauci DSM2870, complete genome.</title>
        <authorList>
            <person name="Wang Q."/>
            <person name="Cai R."/>
            <person name="Wang Z."/>
        </authorList>
    </citation>
    <scope>NUCLEOTIDE SEQUENCE</scope>
    <source>
        <strain evidence="5">DSM 28700</strain>
    </source>
</reference>
<dbReference type="SUPFAM" id="SSF48008">
    <property type="entry name" value="GntR ligand-binding domain-like"/>
    <property type="match status" value="1"/>
</dbReference>
<dbReference type="InterPro" id="IPR036388">
    <property type="entry name" value="WH-like_DNA-bd_sf"/>
</dbReference>
<dbReference type="InterPro" id="IPR036390">
    <property type="entry name" value="WH_DNA-bd_sf"/>
</dbReference>
<evidence type="ECO:0000256" key="2">
    <source>
        <dbReference type="ARBA" id="ARBA00023125"/>
    </source>
</evidence>